<dbReference type="Gene3D" id="2.40.50.140">
    <property type="entry name" value="Nucleic acid-binding proteins"/>
    <property type="match status" value="2"/>
</dbReference>
<keyword evidence="5 8" id="KW-0378">Hydrolase</keyword>
<dbReference type="PANTHER" id="PTHR23355">
    <property type="entry name" value="RIBONUCLEASE"/>
    <property type="match status" value="1"/>
</dbReference>
<keyword evidence="11" id="KW-1185">Reference proteome</keyword>
<evidence type="ECO:0000256" key="4">
    <source>
        <dbReference type="ARBA" id="ARBA00022722"/>
    </source>
</evidence>
<dbReference type="Pfam" id="PF00575">
    <property type="entry name" value="S1"/>
    <property type="match status" value="1"/>
</dbReference>
<dbReference type="Pfam" id="PF08206">
    <property type="entry name" value="OB_RNB"/>
    <property type="match status" value="1"/>
</dbReference>
<dbReference type="InterPro" id="IPR003029">
    <property type="entry name" value="S1_domain"/>
</dbReference>
<evidence type="ECO:0000256" key="8">
    <source>
        <dbReference type="HAMAP-Rule" id="MF_01895"/>
    </source>
</evidence>
<evidence type="ECO:0000313" key="10">
    <source>
        <dbReference type="EMBL" id="MBC8558497.1"/>
    </source>
</evidence>
<dbReference type="PROSITE" id="PS50126">
    <property type="entry name" value="S1"/>
    <property type="match status" value="1"/>
</dbReference>
<evidence type="ECO:0000256" key="5">
    <source>
        <dbReference type="ARBA" id="ARBA00022801"/>
    </source>
</evidence>
<dbReference type="PANTHER" id="PTHR23355:SF9">
    <property type="entry name" value="DIS3-LIKE EXONUCLEASE 2"/>
    <property type="match status" value="1"/>
</dbReference>
<evidence type="ECO:0000256" key="1">
    <source>
        <dbReference type="ARBA" id="ARBA00001849"/>
    </source>
</evidence>
<comment type="caution">
    <text evidence="10">The sequence shown here is derived from an EMBL/GenBank/DDBJ whole genome shotgun (WGS) entry which is preliminary data.</text>
</comment>
<reference evidence="10" key="1">
    <citation type="submission" date="2020-08" db="EMBL/GenBank/DDBJ databases">
        <title>Genome public.</title>
        <authorList>
            <person name="Liu C."/>
            <person name="Sun Q."/>
        </authorList>
    </citation>
    <scope>NUCLEOTIDE SEQUENCE</scope>
    <source>
        <strain evidence="10">NSJ-33</strain>
    </source>
</reference>
<evidence type="ECO:0000259" key="9">
    <source>
        <dbReference type="PROSITE" id="PS50126"/>
    </source>
</evidence>
<organism evidence="10 11">
    <name type="scientific">Fumia xinanensis</name>
    <dbReference type="NCBI Taxonomy" id="2763659"/>
    <lineage>
        <taxon>Bacteria</taxon>
        <taxon>Bacillati</taxon>
        <taxon>Bacillota</taxon>
        <taxon>Clostridia</taxon>
        <taxon>Eubacteriales</taxon>
        <taxon>Oscillospiraceae</taxon>
        <taxon>Fumia</taxon>
    </lineage>
</organism>
<dbReference type="GO" id="GO:0005829">
    <property type="term" value="C:cytosol"/>
    <property type="evidence" value="ECO:0007669"/>
    <property type="project" value="TreeGrafter"/>
</dbReference>
<comment type="function">
    <text evidence="8">3'-5' exoribonuclease that releases 5'-nucleoside monophosphates and is involved in maturation of structured RNAs.</text>
</comment>
<comment type="catalytic activity">
    <reaction evidence="1 8">
        <text>Exonucleolytic cleavage in the 3'- to 5'-direction to yield nucleoside 5'-phosphates.</text>
        <dbReference type="EC" id="3.1.13.1"/>
    </reaction>
</comment>
<dbReference type="CDD" id="cd04471">
    <property type="entry name" value="S1_RNase_R"/>
    <property type="match status" value="1"/>
</dbReference>
<evidence type="ECO:0000256" key="7">
    <source>
        <dbReference type="ARBA" id="ARBA00022884"/>
    </source>
</evidence>
<dbReference type="Pfam" id="PF00773">
    <property type="entry name" value="RNB"/>
    <property type="match status" value="1"/>
</dbReference>
<dbReference type="HAMAP" id="MF_01895">
    <property type="entry name" value="RNase_R"/>
    <property type="match status" value="1"/>
</dbReference>
<dbReference type="InterPro" id="IPR001900">
    <property type="entry name" value="RNase_II/R"/>
</dbReference>
<dbReference type="InterPro" id="IPR022966">
    <property type="entry name" value="RNase_II/R_CS"/>
</dbReference>
<keyword evidence="3 8" id="KW-0963">Cytoplasm</keyword>
<dbReference type="EC" id="3.1.13.1" evidence="8"/>
<proteinExistence type="inferred from homology"/>
<keyword evidence="4 8" id="KW-0540">Nuclease</keyword>
<dbReference type="RefSeq" id="WP_249293386.1">
    <property type="nucleotide sequence ID" value="NZ_JACRSV010000001.1"/>
</dbReference>
<protein>
    <recommendedName>
        <fullName evidence="8">Ribonuclease R</fullName>
        <shortName evidence="8">RNase R</shortName>
        <ecNumber evidence="8">3.1.13.1</ecNumber>
    </recommendedName>
</protein>
<evidence type="ECO:0000256" key="2">
    <source>
        <dbReference type="ARBA" id="ARBA00004496"/>
    </source>
</evidence>
<dbReference type="NCBIfam" id="TIGR02063">
    <property type="entry name" value="RNase_R"/>
    <property type="match status" value="1"/>
</dbReference>
<gene>
    <name evidence="8 10" type="primary">rnr</name>
    <name evidence="10" type="ORF">H8710_00295</name>
</gene>
<dbReference type="EMBL" id="JACRSV010000001">
    <property type="protein sequence ID" value="MBC8558497.1"/>
    <property type="molecule type" value="Genomic_DNA"/>
</dbReference>
<dbReference type="InterPro" id="IPR012340">
    <property type="entry name" value="NA-bd_OB-fold"/>
</dbReference>
<keyword evidence="6 8" id="KW-0269">Exonuclease</keyword>
<dbReference type="PROSITE" id="PS01175">
    <property type="entry name" value="RIBONUCLEASE_II"/>
    <property type="match status" value="1"/>
</dbReference>
<dbReference type="InterPro" id="IPR050180">
    <property type="entry name" value="RNR_Ribonuclease"/>
</dbReference>
<dbReference type="NCBIfam" id="TIGR00358">
    <property type="entry name" value="3_prime_RNase"/>
    <property type="match status" value="1"/>
</dbReference>
<dbReference type="SUPFAM" id="SSF50249">
    <property type="entry name" value="Nucleic acid-binding proteins"/>
    <property type="match status" value="3"/>
</dbReference>
<evidence type="ECO:0000256" key="6">
    <source>
        <dbReference type="ARBA" id="ARBA00022839"/>
    </source>
</evidence>
<name>A0A926I673_9FIRM</name>
<dbReference type="InterPro" id="IPR013223">
    <property type="entry name" value="RNase_B_OB_dom"/>
</dbReference>
<accession>A0A926I673</accession>
<dbReference type="GO" id="GO:0008859">
    <property type="term" value="F:exoribonuclease II activity"/>
    <property type="evidence" value="ECO:0007669"/>
    <property type="project" value="UniProtKB-UniRule"/>
</dbReference>
<dbReference type="InterPro" id="IPR011805">
    <property type="entry name" value="RNase_R"/>
</dbReference>
<comment type="similarity">
    <text evidence="8">Belongs to the RNR ribonuclease family. RNase R subfamily.</text>
</comment>
<comment type="subcellular location">
    <subcellularLocation>
        <location evidence="2 8">Cytoplasm</location>
    </subcellularLocation>
</comment>
<evidence type="ECO:0000313" key="11">
    <source>
        <dbReference type="Proteomes" id="UP000610760"/>
    </source>
</evidence>
<dbReference type="GO" id="GO:0003723">
    <property type="term" value="F:RNA binding"/>
    <property type="evidence" value="ECO:0007669"/>
    <property type="project" value="UniProtKB-UniRule"/>
</dbReference>
<keyword evidence="7 8" id="KW-0694">RNA-binding</keyword>
<dbReference type="SMART" id="SM00316">
    <property type="entry name" value="S1"/>
    <property type="match status" value="1"/>
</dbReference>
<dbReference type="GO" id="GO:0006402">
    <property type="term" value="P:mRNA catabolic process"/>
    <property type="evidence" value="ECO:0007669"/>
    <property type="project" value="TreeGrafter"/>
</dbReference>
<evidence type="ECO:0000256" key="3">
    <source>
        <dbReference type="ARBA" id="ARBA00022490"/>
    </source>
</evidence>
<dbReference type="InterPro" id="IPR004476">
    <property type="entry name" value="RNase_II/RNase_R"/>
</dbReference>
<dbReference type="SMART" id="SM00955">
    <property type="entry name" value="RNB"/>
    <property type="match status" value="1"/>
</dbReference>
<feature type="domain" description="S1 motif" evidence="9">
    <location>
        <begin position="623"/>
        <end position="702"/>
    </location>
</feature>
<sequence length="710" mass="79036">MEIKFEQKIPVLLEKAGKKGMTYKELSIKCKAKKEEGKYFRLAVQKCKAAGLILEKKGKFFATQSKGLYPAVIKRLHKTYGFAERLEQKDEVFILGSKLKGALAGDKVMIRLSKHTRGNLPEGEVISFIEAGEVEFTGIAHLTKGGPFITPDDIGNFDLRLEGSVKGVADGDKVTAKITKRGQGHRDLRAKVVKSFGQATRAAACCEAILNLNGVTPEFPPQVLEEAKFLAQRGIKHKELLNREDLRNEVIFTIDGADSKDLDDAISLSKYQDFYILGVHIADVSYYVREKTALDEEALRRGTSIYYANKVVPMLPKELSNGICSLNPDEERLAFSAIMTLSKDGKLLDYDFKKSVICSRVKGVYSEVNEIIAGTAGKEILAKYRDVLHVIPLMKELSDILHHNRKLRGAPDIDTAESKLILDENDRIVDIVPRQRGEAEEMIEEFMLTANEAAATLAKKLQIPFVYRVHEYPDGEKLNVLKETLQALGLPAREIKGNVPSKVLSDILDEAKGKPFYPIVSRQVLRSMAKAKYSETPIGHYGLALENYAHFTSPIRRYPDLTIHRILSDVVTQKRSASDIKKRYSEFVGRSANASTEAEISAMKVERDCEDCYKAEYMEDHVGESFDGMITSVTSFGFYVGLPNTVEGLVRIEALPEGQYQYDGLMELKETHTGNAFRVGDAIRVTCSGVDVNAGNIDFVPAEPESDENG</sequence>
<dbReference type="AlphaFoldDB" id="A0A926I673"/>
<dbReference type="Proteomes" id="UP000610760">
    <property type="component" value="Unassembled WGS sequence"/>
</dbReference>